<dbReference type="InterPro" id="IPR058917">
    <property type="entry name" value="RESC6_dom"/>
</dbReference>
<dbReference type="GO" id="GO:0044528">
    <property type="term" value="P:regulation of mitochondrial mRNA stability"/>
    <property type="evidence" value="ECO:0007669"/>
    <property type="project" value="TreeGrafter"/>
</dbReference>
<feature type="domain" description="RNA-editing substrate-binding complex 6 protein" evidence="1">
    <location>
        <begin position="63"/>
        <end position="304"/>
    </location>
</feature>
<name>A0AA36JJN1_9DINO</name>
<keyword evidence="3" id="KW-1185">Reference proteome</keyword>
<proteinExistence type="predicted"/>
<dbReference type="GO" id="GO:0000963">
    <property type="term" value="P:mitochondrial RNA processing"/>
    <property type="evidence" value="ECO:0007669"/>
    <property type="project" value="TreeGrafter"/>
</dbReference>
<dbReference type="PANTHER" id="PTHR21228">
    <property type="entry name" value="FAST LEU-RICH DOMAIN-CONTAINING"/>
    <property type="match status" value="1"/>
</dbReference>
<gene>
    <name evidence="2" type="ORF">EVOR1521_LOCUS28685</name>
</gene>
<dbReference type="PANTHER" id="PTHR21228:SF40">
    <property type="entry name" value="LD45607P"/>
    <property type="match status" value="1"/>
</dbReference>
<accession>A0AA36JJN1</accession>
<evidence type="ECO:0000259" key="1">
    <source>
        <dbReference type="Pfam" id="PF26188"/>
    </source>
</evidence>
<organism evidence="2 3">
    <name type="scientific">Effrenium voratum</name>
    <dbReference type="NCBI Taxonomy" id="2562239"/>
    <lineage>
        <taxon>Eukaryota</taxon>
        <taxon>Sar</taxon>
        <taxon>Alveolata</taxon>
        <taxon>Dinophyceae</taxon>
        <taxon>Suessiales</taxon>
        <taxon>Symbiodiniaceae</taxon>
        <taxon>Effrenium</taxon>
    </lineage>
</organism>
<protein>
    <recommendedName>
        <fullName evidence="1">RNA-editing substrate-binding complex 6 protein domain-containing protein</fullName>
    </recommendedName>
</protein>
<dbReference type="Pfam" id="PF26188">
    <property type="entry name" value="RESC6"/>
    <property type="match status" value="1"/>
</dbReference>
<dbReference type="EMBL" id="CAUJNA010003649">
    <property type="protein sequence ID" value="CAJ1406827.1"/>
    <property type="molecule type" value="Genomic_DNA"/>
</dbReference>
<evidence type="ECO:0000313" key="2">
    <source>
        <dbReference type="EMBL" id="CAJ1406827.1"/>
    </source>
</evidence>
<dbReference type="AlphaFoldDB" id="A0AA36JJN1"/>
<dbReference type="GO" id="GO:0035770">
    <property type="term" value="C:ribonucleoprotein granule"/>
    <property type="evidence" value="ECO:0007669"/>
    <property type="project" value="TreeGrafter"/>
</dbReference>
<dbReference type="GO" id="GO:0003723">
    <property type="term" value="F:RNA binding"/>
    <property type="evidence" value="ECO:0007669"/>
    <property type="project" value="TreeGrafter"/>
</dbReference>
<comment type="caution">
    <text evidence="2">The sequence shown here is derived from an EMBL/GenBank/DDBJ whole genome shotgun (WGS) entry which is preliminary data.</text>
</comment>
<evidence type="ECO:0000313" key="3">
    <source>
        <dbReference type="Proteomes" id="UP001178507"/>
    </source>
</evidence>
<dbReference type="GO" id="GO:0005759">
    <property type="term" value="C:mitochondrial matrix"/>
    <property type="evidence" value="ECO:0007669"/>
    <property type="project" value="TreeGrafter"/>
</dbReference>
<reference evidence="2" key="1">
    <citation type="submission" date="2023-08" db="EMBL/GenBank/DDBJ databases">
        <authorList>
            <person name="Chen Y."/>
            <person name="Shah S."/>
            <person name="Dougan E. K."/>
            <person name="Thang M."/>
            <person name="Chan C."/>
        </authorList>
    </citation>
    <scope>NUCLEOTIDE SEQUENCE</scope>
</reference>
<sequence length="325" mass="36339">MCFRRLQAQLAASGSLEYFQEVIQVAPPHVWTASVLTTAWHRAAKHSARGACRILVKRHRQQMPEFKPKSIACIVWAWGKLRVKEQDLLEHICKTIPGSLPQFSTRDLANVIYGLGLLGHREEAVLGLLCERLAEKLPESNGQTMANAVYALCLLRFKHRGFLTALCEQAPERVPQFKCQELSISVYSLALLRVRNERLLNSLCAAAQPRLAEFSPQNISNLVYGLGILRCSSPLPAAACHFSAGRLAHFTAQGLSNMTYALGLLRLPHGVFLKHLCAELSERAKELEPQHIGNISYALSEMGFRRCYADEIRARVPKEKTWCAA</sequence>
<dbReference type="InterPro" id="IPR050870">
    <property type="entry name" value="FAST_kinase"/>
</dbReference>
<dbReference type="Proteomes" id="UP001178507">
    <property type="component" value="Unassembled WGS sequence"/>
</dbReference>